<dbReference type="CDD" id="cd00200">
    <property type="entry name" value="WD40"/>
    <property type="match status" value="1"/>
</dbReference>
<dbReference type="AlphaFoldDB" id="A0AAF3EPH2"/>
<sequence>MRKDKDIAMLCALCPEKRRELLQQLLILSDDKALDEVSNWITELKTHRLRQAENRDDPFSLLPCSLVQTILSYLDPASLYKCLRVSRTWNGMASNTSLWKALCTHPKLYRLTNQEAEEKQLERHTIGEGVCWKDAFSERFKLWRNWNAGRCVVRTFSGHSQMISCVQFDDQRIVSGSSDSTIRVWDHNDSHPLGQMTFTGHSATVRCLHLQGNRLASGSNDFSIKIWNLDKNPQWSSIACRRTMLGHTNYVRCLQMCSDSLVSGSYDCTLRLWSLETGDTIRSFNGHSDSVLCLQYDPLNSFRAVSGSADNSIKVWDARTAQCAMTILNSHEDAVTCVRFDAHRIISGSVDRMIKMWDIRTGRCSNTIDWRFHEGHTGVVRCLQVDAWRIVSASDDRTVKVWNLETSERMCTLQSHTDGVTCVDFDDKRIVSGSYDKQVKLWDFYLC</sequence>
<dbReference type="InterPro" id="IPR036047">
    <property type="entry name" value="F-box-like_dom_sf"/>
</dbReference>
<dbReference type="InterPro" id="IPR001680">
    <property type="entry name" value="WD40_rpt"/>
</dbReference>
<dbReference type="Pfam" id="PF00400">
    <property type="entry name" value="WD40"/>
    <property type="match status" value="7"/>
</dbReference>
<dbReference type="PROSITE" id="PS50082">
    <property type="entry name" value="WD_REPEATS_2"/>
    <property type="match status" value="7"/>
</dbReference>
<keyword evidence="1 3" id="KW-0853">WD repeat</keyword>
<dbReference type="InterPro" id="IPR036322">
    <property type="entry name" value="WD40_repeat_dom_sf"/>
</dbReference>
<dbReference type="PRINTS" id="PR00320">
    <property type="entry name" value="GPROTEINBRPT"/>
</dbReference>
<dbReference type="InterPro" id="IPR050995">
    <property type="entry name" value="WD-F-box_domain-protein"/>
</dbReference>
<dbReference type="Proteomes" id="UP000887575">
    <property type="component" value="Unassembled WGS sequence"/>
</dbReference>
<keyword evidence="5" id="KW-1185">Reference proteome</keyword>
<dbReference type="SMART" id="SM00256">
    <property type="entry name" value="FBOX"/>
    <property type="match status" value="1"/>
</dbReference>
<feature type="domain" description="F-box" evidence="4">
    <location>
        <begin position="56"/>
        <end position="102"/>
    </location>
</feature>
<dbReference type="SUPFAM" id="SSF81383">
    <property type="entry name" value="F-box domain"/>
    <property type="match status" value="1"/>
</dbReference>
<evidence type="ECO:0000256" key="2">
    <source>
        <dbReference type="ARBA" id="ARBA00022737"/>
    </source>
</evidence>
<feature type="repeat" description="WD" evidence="3">
    <location>
        <begin position="413"/>
        <end position="443"/>
    </location>
</feature>
<dbReference type="PROSITE" id="PS00678">
    <property type="entry name" value="WD_REPEATS_1"/>
    <property type="match status" value="5"/>
</dbReference>
<feature type="repeat" description="WD" evidence="3">
    <location>
        <begin position="284"/>
        <end position="326"/>
    </location>
</feature>
<feature type="repeat" description="WD" evidence="3">
    <location>
        <begin position="156"/>
        <end position="186"/>
    </location>
</feature>
<evidence type="ECO:0000313" key="6">
    <source>
        <dbReference type="WBParaSite" id="MBELARI_LOCUS15989"/>
    </source>
</evidence>
<dbReference type="FunFam" id="2.130.10.10:FF:001203">
    <property type="entry name" value="F-box/WD repeat-containing protein 1A"/>
    <property type="match status" value="1"/>
</dbReference>
<dbReference type="InterPro" id="IPR019775">
    <property type="entry name" value="WD40_repeat_CS"/>
</dbReference>
<feature type="repeat" description="WD" evidence="3">
    <location>
        <begin position="244"/>
        <end position="283"/>
    </location>
</feature>
<evidence type="ECO:0000256" key="1">
    <source>
        <dbReference type="ARBA" id="ARBA00022574"/>
    </source>
</evidence>
<organism evidence="5 6">
    <name type="scientific">Mesorhabditis belari</name>
    <dbReference type="NCBI Taxonomy" id="2138241"/>
    <lineage>
        <taxon>Eukaryota</taxon>
        <taxon>Metazoa</taxon>
        <taxon>Ecdysozoa</taxon>
        <taxon>Nematoda</taxon>
        <taxon>Chromadorea</taxon>
        <taxon>Rhabditida</taxon>
        <taxon>Rhabditina</taxon>
        <taxon>Rhabditomorpha</taxon>
        <taxon>Rhabditoidea</taxon>
        <taxon>Rhabditidae</taxon>
        <taxon>Mesorhabditinae</taxon>
        <taxon>Mesorhabditis</taxon>
    </lineage>
</organism>
<dbReference type="InterPro" id="IPR001810">
    <property type="entry name" value="F-box_dom"/>
</dbReference>
<dbReference type="PROSITE" id="PS50294">
    <property type="entry name" value="WD_REPEATS_REGION"/>
    <property type="match status" value="7"/>
</dbReference>
<reference evidence="6" key="1">
    <citation type="submission" date="2024-02" db="UniProtKB">
        <authorList>
            <consortium name="WormBaseParasite"/>
        </authorList>
    </citation>
    <scope>IDENTIFICATION</scope>
</reference>
<dbReference type="InterPro" id="IPR015943">
    <property type="entry name" value="WD40/YVTN_repeat-like_dom_sf"/>
</dbReference>
<dbReference type="SUPFAM" id="SSF50978">
    <property type="entry name" value="WD40 repeat-like"/>
    <property type="match status" value="1"/>
</dbReference>
<feature type="repeat" description="WD" evidence="3">
    <location>
        <begin position="373"/>
        <end position="412"/>
    </location>
</feature>
<protein>
    <recommendedName>
        <fullName evidence="4">F-box domain-containing protein</fullName>
    </recommendedName>
</protein>
<dbReference type="Gene3D" id="2.130.10.10">
    <property type="entry name" value="YVTN repeat-like/Quinoprotein amine dehydrogenase"/>
    <property type="match status" value="3"/>
</dbReference>
<dbReference type="PANTHER" id="PTHR14604:SF4">
    <property type="entry name" value="F-BOX DOMAIN-CONTAINING PROTEIN"/>
    <property type="match status" value="1"/>
</dbReference>
<feature type="repeat" description="WD" evidence="3">
    <location>
        <begin position="328"/>
        <end position="367"/>
    </location>
</feature>
<dbReference type="Pfam" id="PF12937">
    <property type="entry name" value="F-box-like"/>
    <property type="match status" value="1"/>
</dbReference>
<keyword evidence="2" id="KW-0677">Repeat</keyword>
<dbReference type="PROSITE" id="PS50181">
    <property type="entry name" value="FBOX"/>
    <property type="match status" value="1"/>
</dbReference>
<dbReference type="Gene3D" id="1.20.1280.50">
    <property type="match status" value="1"/>
</dbReference>
<dbReference type="SMART" id="SM00320">
    <property type="entry name" value="WD40"/>
    <property type="match status" value="7"/>
</dbReference>
<accession>A0AAF3EPH2</accession>
<proteinExistence type="predicted"/>
<evidence type="ECO:0000313" key="5">
    <source>
        <dbReference type="Proteomes" id="UP000887575"/>
    </source>
</evidence>
<feature type="repeat" description="WD" evidence="3">
    <location>
        <begin position="198"/>
        <end position="237"/>
    </location>
</feature>
<dbReference type="WBParaSite" id="MBELARI_LOCUS15989">
    <property type="protein sequence ID" value="MBELARI_LOCUS15989"/>
    <property type="gene ID" value="MBELARI_LOCUS15989"/>
</dbReference>
<name>A0AAF3EPH2_9BILA</name>
<evidence type="ECO:0000256" key="3">
    <source>
        <dbReference type="PROSITE-ProRule" id="PRU00221"/>
    </source>
</evidence>
<evidence type="ECO:0000259" key="4">
    <source>
        <dbReference type="PROSITE" id="PS50181"/>
    </source>
</evidence>
<dbReference type="InterPro" id="IPR020472">
    <property type="entry name" value="WD40_PAC1"/>
</dbReference>
<dbReference type="PANTHER" id="PTHR14604">
    <property type="entry name" value="WD40 REPEAT PF20"/>
    <property type="match status" value="1"/>
</dbReference>